<dbReference type="Gene3D" id="3.30.450.40">
    <property type="match status" value="1"/>
</dbReference>
<keyword evidence="2" id="KW-0804">Transcription</keyword>
<dbReference type="GO" id="GO:0016301">
    <property type="term" value="F:kinase activity"/>
    <property type="evidence" value="ECO:0007669"/>
    <property type="project" value="UniProtKB-KW"/>
</dbReference>
<dbReference type="HOGENOM" id="CLU_074354_3_1_11"/>
<dbReference type="Pfam" id="PF03861">
    <property type="entry name" value="ANTAR"/>
    <property type="match status" value="1"/>
</dbReference>
<keyword evidence="1" id="KW-0805">Transcription regulation</keyword>
<sequence>MHREVALASAFAALADAGIGRLDETEYAHTLALRCRDLLAVDEAAALLADDRLRVQALAATADTARELTTLQADTVEGPAVESLRSAMCSGSADLRHESRWAAFTASALNTGFTSAHTLPLCGNGQVVGALLLLRHGEGSLADTDRAIGQALADTAAATVLSRRTLGSAQQLAGQLQTALHTRVTIEQAKGVLATRLGSDLESAFEVMRSFARRTRRRLAGVAQDVIDDAPSVRHLATAEAPRRGRQQQPRPYSDAS</sequence>
<dbReference type="eggNOG" id="COG2203">
    <property type="taxonomic scope" value="Bacteria"/>
</dbReference>
<dbReference type="Gene3D" id="1.10.10.10">
    <property type="entry name" value="Winged helix-like DNA-binding domain superfamily/Winged helix DNA-binding domain"/>
    <property type="match status" value="1"/>
</dbReference>
<evidence type="ECO:0000256" key="3">
    <source>
        <dbReference type="SAM" id="MobiDB-lite"/>
    </source>
</evidence>
<evidence type="ECO:0000313" key="5">
    <source>
        <dbReference type="EMBL" id="EHR50071.1"/>
    </source>
</evidence>
<feature type="compositionally biased region" description="Low complexity" evidence="3">
    <location>
        <begin position="247"/>
        <end position="257"/>
    </location>
</feature>
<proteinExistence type="predicted"/>
<dbReference type="InterPro" id="IPR012074">
    <property type="entry name" value="GAF_ANTAR"/>
</dbReference>
<dbReference type="SUPFAM" id="SSF55781">
    <property type="entry name" value="GAF domain-like"/>
    <property type="match status" value="1"/>
</dbReference>
<dbReference type="Proteomes" id="UP000004926">
    <property type="component" value="Chromosome"/>
</dbReference>
<dbReference type="PROSITE" id="PS50921">
    <property type="entry name" value="ANTAR"/>
    <property type="match status" value="1"/>
</dbReference>
<evidence type="ECO:0000313" key="6">
    <source>
        <dbReference type="Proteomes" id="UP000004926"/>
    </source>
</evidence>
<dbReference type="STRING" id="882083.SacmaDRAFT_1802"/>
<feature type="domain" description="ANTAR" evidence="4">
    <location>
        <begin position="166"/>
        <end position="227"/>
    </location>
</feature>
<dbReference type="AlphaFoldDB" id="H5X5J9"/>
<evidence type="ECO:0000259" key="4">
    <source>
        <dbReference type="PROSITE" id="PS50921"/>
    </source>
</evidence>
<dbReference type="SMART" id="SM01012">
    <property type="entry name" value="ANTAR"/>
    <property type="match status" value="1"/>
</dbReference>
<dbReference type="InterPro" id="IPR011006">
    <property type="entry name" value="CheY-like_superfamily"/>
</dbReference>
<name>H5X5J9_9PSEU</name>
<feature type="region of interest" description="Disordered" evidence="3">
    <location>
        <begin position="233"/>
        <end position="257"/>
    </location>
</feature>
<reference evidence="5 6" key="1">
    <citation type="journal article" date="2012" name="Stand. Genomic Sci.">
        <title>Genome sequence of the ocean sediment bacterium Saccharomonospora marina type strain (XMU15(T)).</title>
        <authorList>
            <person name="Klenk H.P."/>
            <person name="Lu M."/>
            <person name="Lucas S."/>
            <person name="Lapidus A."/>
            <person name="Copeland A."/>
            <person name="Pitluck S."/>
            <person name="Goodwin L.A."/>
            <person name="Han C."/>
            <person name="Tapia R."/>
            <person name="Brambilla E.M."/>
            <person name="Potter G."/>
            <person name="Land M."/>
            <person name="Ivanova N."/>
            <person name="Rohde M."/>
            <person name="Goker M."/>
            <person name="Detter J.C."/>
            <person name="Li W.J."/>
            <person name="Kyrpides N.C."/>
            <person name="Woyke T."/>
        </authorList>
    </citation>
    <scope>NUCLEOTIDE SEQUENCE [LARGE SCALE GENOMIC DNA]</scope>
    <source>
        <strain evidence="5 6">XMU15</strain>
    </source>
</reference>
<evidence type="ECO:0000256" key="1">
    <source>
        <dbReference type="ARBA" id="ARBA00023015"/>
    </source>
</evidence>
<keyword evidence="6" id="KW-1185">Reference proteome</keyword>
<dbReference type="InterPro" id="IPR029016">
    <property type="entry name" value="GAF-like_dom_sf"/>
</dbReference>
<dbReference type="InterPro" id="IPR036388">
    <property type="entry name" value="WH-like_DNA-bd_sf"/>
</dbReference>
<accession>H5X5J9</accession>
<dbReference type="PIRSF" id="PIRSF036625">
    <property type="entry name" value="GAF_ANTAR"/>
    <property type="match status" value="1"/>
</dbReference>
<evidence type="ECO:0000256" key="2">
    <source>
        <dbReference type="ARBA" id="ARBA00023163"/>
    </source>
</evidence>
<protein>
    <submittedName>
        <fullName evidence="5">Response regulator with putative antiterminator output domain</fullName>
    </submittedName>
</protein>
<dbReference type="InterPro" id="IPR005561">
    <property type="entry name" value="ANTAR"/>
</dbReference>
<organism evidence="5 6">
    <name type="scientific">Saccharomonospora marina XMU15</name>
    <dbReference type="NCBI Taxonomy" id="882083"/>
    <lineage>
        <taxon>Bacteria</taxon>
        <taxon>Bacillati</taxon>
        <taxon>Actinomycetota</taxon>
        <taxon>Actinomycetes</taxon>
        <taxon>Pseudonocardiales</taxon>
        <taxon>Pseudonocardiaceae</taxon>
        <taxon>Saccharomonospora</taxon>
    </lineage>
</organism>
<dbReference type="GO" id="GO:0003723">
    <property type="term" value="F:RNA binding"/>
    <property type="evidence" value="ECO:0007669"/>
    <property type="project" value="InterPro"/>
</dbReference>
<dbReference type="RefSeq" id="WP_009153456.1">
    <property type="nucleotide sequence ID" value="NZ_CM001439.1"/>
</dbReference>
<dbReference type="SUPFAM" id="SSF52172">
    <property type="entry name" value="CheY-like"/>
    <property type="match status" value="1"/>
</dbReference>
<dbReference type="EMBL" id="CM001439">
    <property type="protein sequence ID" value="EHR50071.1"/>
    <property type="molecule type" value="Genomic_DNA"/>
</dbReference>
<gene>
    <name evidence="5" type="ORF">SacmaDRAFT_1802</name>
</gene>